<feature type="domain" description="Transketolase-like pyrimidine-binding" evidence="10">
    <location>
        <begin position="2"/>
        <end position="165"/>
    </location>
</feature>
<organism evidence="11 12">
    <name type="scientific">Candidatus Roizmanbacteria bacterium GW2011_GWB1_40_7</name>
    <dbReference type="NCBI Taxonomy" id="1618482"/>
    <lineage>
        <taxon>Bacteria</taxon>
        <taxon>Candidatus Roizmaniibacteriota</taxon>
    </lineage>
</organism>
<keyword evidence="5" id="KW-0808">Transferase</keyword>
<evidence type="ECO:0000256" key="8">
    <source>
        <dbReference type="ARBA" id="ARBA00022842"/>
    </source>
</evidence>
<dbReference type="Pfam" id="PF02779">
    <property type="entry name" value="Transket_pyr"/>
    <property type="match status" value="1"/>
</dbReference>
<evidence type="ECO:0000256" key="1">
    <source>
        <dbReference type="ARBA" id="ARBA00001913"/>
    </source>
</evidence>
<dbReference type="SUPFAM" id="SSF52518">
    <property type="entry name" value="Thiamin diphosphate-binding fold (THDP-binding)"/>
    <property type="match status" value="1"/>
</dbReference>
<name>A0A0G0T649_9BACT</name>
<keyword evidence="7" id="KW-0106">Calcium</keyword>
<keyword evidence="8" id="KW-0460">Magnesium</keyword>
<comment type="cofactor">
    <cofactor evidence="1">
        <name>Ca(2+)</name>
        <dbReference type="ChEBI" id="CHEBI:29108"/>
    </cofactor>
</comment>
<evidence type="ECO:0000256" key="5">
    <source>
        <dbReference type="ARBA" id="ARBA00022679"/>
    </source>
</evidence>
<dbReference type="InterPro" id="IPR033248">
    <property type="entry name" value="Transketolase_C"/>
</dbReference>
<dbReference type="EMBL" id="LBZM01000005">
    <property type="protein sequence ID" value="KKR72489.1"/>
    <property type="molecule type" value="Genomic_DNA"/>
</dbReference>
<dbReference type="PANTHER" id="PTHR43195:SF1">
    <property type="entry name" value="FI06132P-RELATED"/>
    <property type="match status" value="1"/>
</dbReference>
<evidence type="ECO:0000256" key="7">
    <source>
        <dbReference type="ARBA" id="ARBA00022837"/>
    </source>
</evidence>
<dbReference type="GO" id="GO:0004802">
    <property type="term" value="F:transketolase activity"/>
    <property type="evidence" value="ECO:0007669"/>
    <property type="project" value="TreeGrafter"/>
</dbReference>
<dbReference type="InterPro" id="IPR009014">
    <property type="entry name" value="Transketo_C/PFOR_II"/>
</dbReference>
<dbReference type="InterPro" id="IPR005475">
    <property type="entry name" value="Transketolase-like_Pyr-bd"/>
</dbReference>
<reference evidence="11 12" key="1">
    <citation type="journal article" date="2015" name="Nature">
        <title>rRNA introns, odd ribosomes, and small enigmatic genomes across a large radiation of phyla.</title>
        <authorList>
            <person name="Brown C.T."/>
            <person name="Hug L.A."/>
            <person name="Thomas B.C."/>
            <person name="Sharon I."/>
            <person name="Castelle C.J."/>
            <person name="Singh A."/>
            <person name="Wilkins M.J."/>
            <person name="Williams K.H."/>
            <person name="Banfield J.F."/>
        </authorList>
    </citation>
    <scope>NUCLEOTIDE SEQUENCE [LARGE SCALE GENOMIC DNA]</scope>
</reference>
<dbReference type="PATRIC" id="fig|1618482.3.peg.312"/>
<comment type="caution">
    <text evidence="11">The sequence shown here is derived from an EMBL/GenBank/DDBJ whole genome shotgun (WGS) entry which is preliminary data.</text>
</comment>
<dbReference type="InterPro" id="IPR051424">
    <property type="entry name" value="Transketolase-like"/>
</dbReference>
<dbReference type="AlphaFoldDB" id="A0A0G0T649"/>
<comment type="similarity">
    <text evidence="3">Belongs to the transketolase family.</text>
</comment>
<evidence type="ECO:0000313" key="11">
    <source>
        <dbReference type="EMBL" id="KKR72489.1"/>
    </source>
</evidence>
<evidence type="ECO:0000256" key="4">
    <source>
        <dbReference type="ARBA" id="ARBA00011738"/>
    </source>
</evidence>
<evidence type="ECO:0000256" key="2">
    <source>
        <dbReference type="ARBA" id="ARBA00001964"/>
    </source>
</evidence>
<dbReference type="Gene3D" id="3.40.50.970">
    <property type="match status" value="1"/>
</dbReference>
<keyword evidence="6" id="KW-0479">Metal-binding</keyword>
<dbReference type="Proteomes" id="UP000034664">
    <property type="component" value="Unassembled WGS sequence"/>
</dbReference>
<dbReference type="CDD" id="cd07033">
    <property type="entry name" value="TPP_PYR_DXS_TK_like"/>
    <property type="match status" value="1"/>
</dbReference>
<dbReference type="Pfam" id="PF02780">
    <property type="entry name" value="Transketolase_C"/>
    <property type="match status" value="1"/>
</dbReference>
<comment type="subunit">
    <text evidence="4">Homodimer.</text>
</comment>
<dbReference type="GO" id="GO:0030976">
    <property type="term" value="F:thiamine pyrophosphate binding"/>
    <property type="evidence" value="ECO:0007669"/>
    <property type="project" value="TreeGrafter"/>
</dbReference>
<proteinExistence type="inferred from homology"/>
<protein>
    <submittedName>
        <fullName evidence="11">Transketolase domain protein</fullName>
    </submittedName>
</protein>
<dbReference type="Gene3D" id="3.40.50.920">
    <property type="match status" value="1"/>
</dbReference>
<dbReference type="InterPro" id="IPR029061">
    <property type="entry name" value="THDP-binding"/>
</dbReference>
<dbReference type="SUPFAM" id="SSF52922">
    <property type="entry name" value="TK C-terminal domain-like"/>
    <property type="match status" value="1"/>
</dbReference>
<evidence type="ECO:0000256" key="6">
    <source>
        <dbReference type="ARBA" id="ARBA00022723"/>
    </source>
</evidence>
<dbReference type="SMART" id="SM00861">
    <property type="entry name" value="Transket_pyr"/>
    <property type="match status" value="1"/>
</dbReference>
<evidence type="ECO:0000313" key="12">
    <source>
        <dbReference type="Proteomes" id="UP000034664"/>
    </source>
</evidence>
<evidence type="ECO:0000259" key="10">
    <source>
        <dbReference type="SMART" id="SM00861"/>
    </source>
</evidence>
<dbReference type="PANTHER" id="PTHR43195">
    <property type="entry name" value="TRANSKETOLASE"/>
    <property type="match status" value="1"/>
</dbReference>
<sequence>MKATRESYGEALVQLGKKYPEIVALDAETKNSTFSEFFKKKFPHRFYDCFIAEQNMIGMAVGMARMGKIPFASTFAAFLSRAYDQIRMAGLGESNIKLVGSHAGVSIGEDGSSQMALEDLAMMRAVWNSVVLYPSDDVSTSKLVEEMVKHHGLCYLRTTRAKTPSLYESGENFPIGGFKVHSSSANRKSQTAEEQVTIISAGITLHEALKAQKELENKIDVMVIDLYSIKPINAEELRKAVVGDRIIAVEDHWFEGGLGDAVLNVFADHPNVRIEKLAVTSLPHSGSPEENLRRAGIDKEGIKKKINVLIR</sequence>
<dbReference type="GO" id="GO:0046872">
    <property type="term" value="F:metal ion binding"/>
    <property type="evidence" value="ECO:0007669"/>
    <property type="project" value="UniProtKB-KW"/>
</dbReference>
<dbReference type="FunFam" id="3.40.50.970:FF:000129">
    <property type="entry name" value="Transketolase"/>
    <property type="match status" value="1"/>
</dbReference>
<gene>
    <name evidence="11" type="ORF">UU14_C0005G0057</name>
</gene>
<keyword evidence="9" id="KW-0786">Thiamine pyrophosphate</keyword>
<accession>A0A0G0T649</accession>
<evidence type="ECO:0000256" key="9">
    <source>
        <dbReference type="ARBA" id="ARBA00023052"/>
    </source>
</evidence>
<evidence type="ECO:0000256" key="3">
    <source>
        <dbReference type="ARBA" id="ARBA00007131"/>
    </source>
</evidence>
<comment type="cofactor">
    <cofactor evidence="2">
        <name>thiamine diphosphate</name>
        <dbReference type="ChEBI" id="CHEBI:58937"/>
    </cofactor>
</comment>